<dbReference type="InterPro" id="IPR012334">
    <property type="entry name" value="Pectin_lyas_fold"/>
</dbReference>
<dbReference type="InterPro" id="IPR011050">
    <property type="entry name" value="Pectin_lyase_fold/virulence"/>
</dbReference>
<dbReference type="InterPro" id="IPR000421">
    <property type="entry name" value="FA58C"/>
</dbReference>
<comment type="caution">
    <text evidence="3">The sequence shown here is derived from an EMBL/GenBank/DDBJ whole genome shotgun (WGS) entry which is preliminary data.</text>
</comment>
<accession>A0A5S5BUI3</accession>
<dbReference type="InterPro" id="IPR006626">
    <property type="entry name" value="PbH1"/>
</dbReference>
<protein>
    <submittedName>
        <fullName evidence="3">F5/8 type C domain-containing protein</fullName>
    </submittedName>
</protein>
<reference evidence="3 4" key="1">
    <citation type="submission" date="2019-07" db="EMBL/GenBank/DDBJ databases">
        <title>Genomic Encyclopedia of Type Strains, Phase III (KMG-III): the genomes of soil and plant-associated and newly described type strains.</title>
        <authorList>
            <person name="Whitman W."/>
        </authorList>
    </citation>
    <scope>NUCLEOTIDE SEQUENCE [LARGE SCALE GENOMIC DNA]</scope>
    <source>
        <strain evidence="3 4">BL24</strain>
    </source>
</reference>
<dbReference type="Proteomes" id="UP000323257">
    <property type="component" value="Unassembled WGS sequence"/>
</dbReference>
<evidence type="ECO:0000313" key="3">
    <source>
        <dbReference type="EMBL" id="TYP69872.1"/>
    </source>
</evidence>
<dbReference type="PROSITE" id="PS50022">
    <property type="entry name" value="FA58C_3"/>
    <property type="match status" value="2"/>
</dbReference>
<dbReference type="Pfam" id="PF00754">
    <property type="entry name" value="F5_F8_type_C"/>
    <property type="match status" value="2"/>
</dbReference>
<gene>
    <name evidence="3" type="ORF">BCM02_113205</name>
</gene>
<keyword evidence="4" id="KW-1185">Reference proteome</keyword>
<dbReference type="OrthoDB" id="6475864at2"/>
<keyword evidence="1" id="KW-0732">Signal</keyword>
<proteinExistence type="predicted"/>
<dbReference type="InterPro" id="IPR039513">
    <property type="entry name" value="PL-6"/>
</dbReference>
<dbReference type="Pfam" id="PF14592">
    <property type="entry name" value="Chondroitinas_B"/>
    <property type="match status" value="1"/>
</dbReference>
<evidence type="ECO:0000259" key="2">
    <source>
        <dbReference type="PROSITE" id="PS50022"/>
    </source>
</evidence>
<dbReference type="RefSeq" id="WP_148932858.1">
    <property type="nucleotide sequence ID" value="NZ_VNHS01000013.1"/>
</dbReference>
<sequence length="764" mass="80630">MKTKSMTCLIVFCMLFALLPGAAGAADAKFAIAGSGVTASGHDGNVPANTVDGNFGTRWSASGDGQWIQYDLGVNRNVSAIKIAFLNGSSRTSTFDILTSTDGSAFTTVSSGVTSNLAEGLQTFDFPDVDPARYVRIVGHGNSSNLWNSYTEVELYGTASSPPTGASKLAITVPQLMASGDDGNIVAHTIDGDPGTRWSAIGDGEWVQYGLGSSKRAEYVKIAFTNGAERAFTFDIQTSYDGYNFSTVLAGAVSGLSNGLQTFDFADVAPVRYVRIVGHGNSANAWNSFAEVEIYGSASSGVGSEGTVVEVSTSAQLAAELATASAGRTIVLANGTYSNASPFAVLNKNGTASAPIVIKAKNRGQAIISGASGFRIENASHVALDGLRFTNTTNGAVVLEGSHHVRVTRNTFALPSSGGDLMWLQVRGANSHHNRIDRNDFGPKSDTSPLIAYEGENGTGQISQYDIIEYNYFHDVGPWVDNGKETIRLGLSGLTLSHGYNTVQYNVFENCDGEPEIVSVKSSSNTLRFNTFRTSKGSLTLRHGHNNSVYGNFFLGDGAETDQEGIRMFGNDHKIYNNYFENLTGEAIYLPNGDFDGGTAGSPPNPTVEELRKQWKVYRALIVNNTIVNSTTGIVIGSGKAYAPQDSVVANNIVRNGAGTLYYEAATTNTLFQGNIGYGSTISNVSRSSAQIRNIDPLLTTAGGIQKLSVTSPAINAAVGTYAFVQADIDGQMRATTDVGADEYSGAPLLNRPLTAGDVGLNTP</sequence>
<feature type="signal peptide" evidence="1">
    <location>
        <begin position="1"/>
        <end position="25"/>
    </location>
</feature>
<name>A0A5S5BUI3_9BACL</name>
<feature type="domain" description="F5/8 type C" evidence="2">
    <location>
        <begin position="159"/>
        <end position="297"/>
    </location>
</feature>
<evidence type="ECO:0000313" key="4">
    <source>
        <dbReference type="Proteomes" id="UP000323257"/>
    </source>
</evidence>
<dbReference type="SMART" id="SM00231">
    <property type="entry name" value="FA58C"/>
    <property type="match status" value="2"/>
</dbReference>
<dbReference type="SUPFAM" id="SSF51126">
    <property type="entry name" value="Pectin lyase-like"/>
    <property type="match status" value="1"/>
</dbReference>
<dbReference type="Gene3D" id="2.160.20.10">
    <property type="entry name" value="Single-stranded right-handed beta-helix, Pectin lyase-like"/>
    <property type="match status" value="1"/>
</dbReference>
<organism evidence="3 4">
    <name type="scientific">Paenibacillus methanolicus</name>
    <dbReference type="NCBI Taxonomy" id="582686"/>
    <lineage>
        <taxon>Bacteria</taxon>
        <taxon>Bacillati</taxon>
        <taxon>Bacillota</taxon>
        <taxon>Bacilli</taxon>
        <taxon>Bacillales</taxon>
        <taxon>Paenibacillaceae</taxon>
        <taxon>Paenibacillus</taxon>
    </lineage>
</organism>
<evidence type="ECO:0000256" key="1">
    <source>
        <dbReference type="SAM" id="SignalP"/>
    </source>
</evidence>
<dbReference type="InterPro" id="IPR008979">
    <property type="entry name" value="Galactose-bd-like_sf"/>
</dbReference>
<dbReference type="Gene3D" id="2.60.120.260">
    <property type="entry name" value="Galactose-binding domain-like"/>
    <property type="match status" value="2"/>
</dbReference>
<feature type="chain" id="PRO_5024387892" evidence="1">
    <location>
        <begin position="26"/>
        <end position="764"/>
    </location>
</feature>
<dbReference type="SMART" id="SM00710">
    <property type="entry name" value="PbH1"/>
    <property type="match status" value="5"/>
</dbReference>
<dbReference type="SUPFAM" id="SSF49785">
    <property type="entry name" value="Galactose-binding domain-like"/>
    <property type="match status" value="2"/>
</dbReference>
<feature type="domain" description="F5/8 type C" evidence="2">
    <location>
        <begin position="13"/>
        <end position="158"/>
    </location>
</feature>
<dbReference type="EMBL" id="VNHS01000013">
    <property type="protein sequence ID" value="TYP69872.1"/>
    <property type="molecule type" value="Genomic_DNA"/>
</dbReference>
<dbReference type="CDD" id="cd14251">
    <property type="entry name" value="PL-6"/>
    <property type="match status" value="1"/>
</dbReference>
<dbReference type="AlphaFoldDB" id="A0A5S5BUI3"/>